<evidence type="ECO:0000313" key="2">
    <source>
        <dbReference type="Proteomes" id="UP000019678"/>
    </source>
</evidence>
<gene>
    <name evidence="1" type="ORF">CAP_4736</name>
</gene>
<protein>
    <submittedName>
        <fullName evidence="1">Uncharacterized protein</fullName>
    </submittedName>
</protein>
<dbReference type="eggNOG" id="COG4735">
    <property type="taxonomic scope" value="Bacteria"/>
</dbReference>
<organism evidence="1 2">
    <name type="scientific">Chondromyces apiculatus DSM 436</name>
    <dbReference type="NCBI Taxonomy" id="1192034"/>
    <lineage>
        <taxon>Bacteria</taxon>
        <taxon>Pseudomonadati</taxon>
        <taxon>Myxococcota</taxon>
        <taxon>Polyangia</taxon>
        <taxon>Polyangiales</taxon>
        <taxon>Polyangiaceae</taxon>
        <taxon>Chondromyces</taxon>
    </lineage>
</organism>
<dbReference type="OrthoDB" id="9128717at2"/>
<reference evidence="1 2" key="1">
    <citation type="submission" date="2013-05" db="EMBL/GenBank/DDBJ databases">
        <title>Genome assembly of Chondromyces apiculatus DSM 436.</title>
        <authorList>
            <person name="Sharma G."/>
            <person name="Khatri I."/>
            <person name="Kaur C."/>
            <person name="Mayilraj S."/>
            <person name="Subramanian S."/>
        </authorList>
    </citation>
    <scope>NUCLEOTIDE SEQUENCE [LARGE SCALE GENOMIC DNA]</scope>
    <source>
        <strain evidence="1 2">DSM 436</strain>
    </source>
</reference>
<evidence type="ECO:0000313" key="1">
    <source>
        <dbReference type="EMBL" id="EYF04259.1"/>
    </source>
</evidence>
<dbReference type="EMBL" id="ASRX01000037">
    <property type="protein sequence ID" value="EYF04259.1"/>
    <property type="molecule type" value="Genomic_DNA"/>
</dbReference>
<accession>A0A017T4U9</accession>
<keyword evidence="2" id="KW-1185">Reference proteome</keyword>
<proteinExistence type="predicted"/>
<comment type="caution">
    <text evidence="1">The sequence shown here is derived from an EMBL/GenBank/DDBJ whole genome shotgun (WGS) entry which is preliminary data.</text>
</comment>
<dbReference type="RefSeq" id="WP_044244605.1">
    <property type="nucleotide sequence ID" value="NZ_ASRX01000037.1"/>
</dbReference>
<dbReference type="AlphaFoldDB" id="A0A017T4U9"/>
<dbReference type="STRING" id="1192034.CAP_4736"/>
<name>A0A017T4U9_9BACT</name>
<dbReference type="Proteomes" id="UP000019678">
    <property type="component" value="Unassembled WGS sequence"/>
</dbReference>
<sequence>MSGLQDILGKAQAADYAFLIEAMGSPVNFSDDARLRALHDAFCADPSDANRAALIALMEREIAYLGSSDLAYFGRWLARRASPGAPIDAIVEDVARSLKVTLKPISTLEARLTFLVRAVVERDILALPEDQQREIFRRHEIGPTLQDELLRKLKARTKISVFPLLFSVLGAEVVEKLLPDLVVLALSRILGRAAARRLFTQLLTRFPAWAEWIGPVAWGASAAWLALDLQAPAARKTVPVLVYCGLLALRDSPAGSPTFWEDAADGGDEDVAAA</sequence>